<evidence type="ECO:0000313" key="1">
    <source>
        <dbReference type="EMBL" id="JAC76975.1"/>
    </source>
</evidence>
<feature type="non-terminal residue" evidence="1">
    <location>
        <position position="1"/>
    </location>
</feature>
<sequence length="65" mass="7672">LKHYIWTRVNLTGVKTKIHPLSKNSKFPSFQELWKVIPKIFFTRITPLLSQSSVSYFLVFRTESS</sequence>
<reference evidence="1" key="1">
    <citation type="submission" date="2014-05" db="EMBL/GenBank/DDBJ databases">
        <title>The transcriptome of the halophilic microalga Tetraselmis sp. GSL018 isolated from the Great Salt Lake, Utah.</title>
        <authorList>
            <person name="Jinkerson R.E."/>
            <person name="D'Adamo S."/>
            <person name="Posewitz M.C."/>
        </authorList>
    </citation>
    <scope>NUCLEOTIDE SEQUENCE</scope>
    <source>
        <strain evidence="1">GSL018</strain>
    </source>
</reference>
<organism evidence="1">
    <name type="scientific">Tetraselmis sp. GSL018</name>
    <dbReference type="NCBI Taxonomy" id="582737"/>
    <lineage>
        <taxon>Eukaryota</taxon>
        <taxon>Viridiplantae</taxon>
        <taxon>Chlorophyta</taxon>
        <taxon>core chlorophytes</taxon>
        <taxon>Chlorodendrophyceae</taxon>
        <taxon>Chlorodendrales</taxon>
        <taxon>Chlorodendraceae</taxon>
        <taxon>Tetraselmis</taxon>
    </lineage>
</organism>
<accession>A0A061S232</accession>
<name>A0A061S232_9CHLO</name>
<proteinExistence type="predicted"/>
<gene>
    <name evidence="1" type="ORF">TSPGSL018_18788</name>
</gene>
<protein>
    <submittedName>
        <fullName evidence="1">Uncharacterized protein</fullName>
    </submittedName>
</protein>
<dbReference type="AlphaFoldDB" id="A0A061S232"/>
<dbReference type="EMBL" id="GBEZ01008574">
    <property type="protein sequence ID" value="JAC76975.1"/>
    <property type="molecule type" value="Transcribed_RNA"/>
</dbReference>